<gene>
    <name evidence="2" type="ORF">GLIP_1638</name>
</gene>
<evidence type="ECO:0000313" key="2">
    <source>
        <dbReference type="EMBL" id="GAC14271.1"/>
    </source>
</evidence>
<dbReference type="Proteomes" id="UP000006334">
    <property type="component" value="Unassembled WGS sequence"/>
</dbReference>
<accession>K6XRG0</accession>
<evidence type="ECO:0000313" key="3">
    <source>
        <dbReference type="Proteomes" id="UP000006334"/>
    </source>
</evidence>
<dbReference type="eggNOG" id="ENOG502Z7W1">
    <property type="taxonomic scope" value="Bacteria"/>
</dbReference>
<dbReference type="OrthoDB" id="7199749at2"/>
<dbReference type="STRING" id="1127673.GLIP_1638"/>
<evidence type="ECO:0000256" key="1">
    <source>
        <dbReference type="SAM" id="Phobius"/>
    </source>
</evidence>
<reference evidence="2 3" key="1">
    <citation type="journal article" date="2017" name="Antonie Van Leeuwenhoek">
        <title>Rhizobium rhizosphaerae sp. nov., a novel species isolated from rice rhizosphere.</title>
        <authorList>
            <person name="Zhao J.J."/>
            <person name="Zhang J."/>
            <person name="Zhang R.J."/>
            <person name="Zhang C.W."/>
            <person name="Yin H.Q."/>
            <person name="Zhang X.X."/>
        </authorList>
    </citation>
    <scope>NUCLEOTIDE SEQUENCE [LARGE SCALE GENOMIC DNA]</scope>
    <source>
        <strain evidence="2 3">E3</strain>
    </source>
</reference>
<feature type="transmembrane region" description="Helical" evidence="1">
    <location>
        <begin position="20"/>
        <end position="41"/>
    </location>
</feature>
<dbReference type="AlphaFoldDB" id="K6XRG0"/>
<keyword evidence="1" id="KW-0812">Transmembrane</keyword>
<sequence>MSVELFSQVHINFLPGFPVWVSYFGLILLILTFGYCLPLIFKRVSKQGAFRKWLVVILNLVLFVNVIALLSDIQVKRTHVSSATLITVGADLALVEKQLTEHDSKLHSTFVLANSDLINSANESTIENNWQVIHQPEQLLFAKPQLQQLTVIGDGLSEQQWNALQALSQEQSRVPLEIHFAPSTLRSGPIEMRWIKRLVIGEYQKISGKLRIANVDDTASLRKQIYQVSLLQPDGEILETKNLRDGEAFQFSFPVSVRGQWLYTLTVTNTGTSAPEMSENIAFSVEQNTPPNILIVQSAPSFETKHFKNWASQFNTKLTSQTQISQNKYITQYLNTSKKESEEQGLDSLSSYDLLLIDGRALLGLSEEYRNAISRAINAGLGILIIADQSLITDNQNHQFTILSNIEISTEANDSNTISNLLRWSQIQTAQPISYLNANLTSKHPRLKNYQALVTDTQNKPVVLNQNVGLGNVAISLVNNSYQWQLSGEEQTYSQYWQYLIGQISRPSSEVNWLPIDEEEVAYVNDPLRICALGNNNVHSAYYQGPINSSTENLKRTLLLAPSSPITEKQCSVIWPESQGWYTRSLNPADANQTIVSQSSFYVYSKQQWSSWQQSGKHAASQRQVQQSTAAIPKEYLEYVSKYPFWWMFIVVVTLLWIERKY</sequence>
<dbReference type="InterPro" id="IPR029062">
    <property type="entry name" value="Class_I_gatase-like"/>
</dbReference>
<proteinExistence type="predicted"/>
<keyword evidence="1" id="KW-0472">Membrane</keyword>
<evidence type="ECO:0008006" key="4">
    <source>
        <dbReference type="Google" id="ProtNLM"/>
    </source>
</evidence>
<dbReference type="EMBL" id="BAEN01000035">
    <property type="protein sequence ID" value="GAC14271.1"/>
    <property type="molecule type" value="Genomic_DNA"/>
</dbReference>
<dbReference type="RefSeq" id="WP_008844087.1">
    <property type="nucleotide sequence ID" value="NZ_BAEN01000035.1"/>
</dbReference>
<organism evidence="2 3">
    <name type="scientific">Aliiglaciecola lipolytica E3</name>
    <dbReference type="NCBI Taxonomy" id="1127673"/>
    <lineage>
        <taxon>Bacteria</taxon>
        <taxon>Pseudomonadati</taxon>
        <taxon>Pseudomonadota</taxon>
        <taxon>Gammaproteobacteria</taxon>
        <taxon>Alteromonadales</taxon>
        <taxon>Alteromonadaceae</taxon>
        <taxon>Aliiglaciecola</taxon>
    </lineage>
</organism>
<keyword evidence="1" id="KW-1133">Transmembrane helix</keyword>
<comment type="caution">
    <text evidence="2">The sequence shown here is derived from an EMBL/GenBank/DDBJ whole genome shotgun (WGS) entry which is preliminary data.</text>
</comment>
<feature type="transmembrane region" description="Helical" evidence="1">
    <location>
        <begin position="53"/>
        <end position="71"/>
    </location>
</feature>
<name>K6XRG0_9ALTE</name>
<protein>
    <recommendedName>
        <fullName evidence="4">Aerotolerance regulator N-terminal domain-containing protein</fullName>
    </recommendedName>
</protein>
<keyword evidence="3" id="KW-1185">Reference proteome</keyword>
<dbReference type="SUPFAM" id="SSF52317">
    <property type="entry name" value="Class I glutamine amidotransferase-like"/>
    <property type="match status" value="1"/>
</dbReference>
<dbReference type="Gene3D" id="3.40.50.880">
    <property type="match status" value="1"/>
</dbReference>